<dbReference type="InterPro" id="IPR004027">
    <property type="entry name" value="SEC_C_motif"/>
</dbReference>
<sequence length="231" mass="26317">MHLDEPLSDKEFKELDQFLLSDRCADDGMTMDSLHGYLTALAIGPEEVLMAEWLPKVWGSAGKDGPKFKTPKEAERISMLIARFMNEIAITFEVAPKEFEPLFCEHEYEGRTLLDGDAWAWGFWEGMNLRADAWEPIWQSNLADMVKPVYLLGAEEIEEEEMALVDDPVKRHKLAVEMEAAIPHIHKFWQPHRKSAVQQVKHETPKTGRNDPCPCGSGKKFKKCCGAQQES</sequence>
<dbReference type="Pfam" id="PF02810">
    <property type="entry name" value="SEC-C"/>
    <property type="match status" value="1"/>
</dbReference>
<dbReference type="PANTHER" id="PTHR33747">
    <property type="entry name" value="UPF0225 PROTEIN SCO1677"/>
    <property type="match status" value="1"/>
</dbReference>
<gene>
    <name evidence="2" type="ORF">AYR66_03655</name>
</gene>
<dbReference type="RefSeq" id="WP_088710086.1">
    <property type="nucleotide sequence ID" value="NZ_LSTO01000002.1"/>
</dbReference>
<comment type="caution">
    <text evidence="2">The sequence shown here is derived from an EMBL/GenBank/DDBJ whole genome shotgun (WGS) entry which is preliminary data.</text>
</comment>
<dbReference type="Pfam" id="PF03695">
    <property type="entry name" value="UPF0149"/>
    <property type="match status" value="1"/>
</dbReference>
<feature type="compositionally biased region" description="Basic and acidic residues" evidence="1">
    <location>
        <begin position="200"/>
        <end position="209"/>
    </location>
</feature>
<proteinExistence type="predicted"/>
<reference evidence="2 3" key="1">
    <citation type="submission" date="2016-02" db="EMBL/GenBank/DDBJ databases">
        <authorList>
            <person name="Wen L."/>
            <person name="He K."/>
            <person name="Yang H."/>
        </authorList>
    </citation>
    <scope>NUCLEOTIDE SEQUENCE [LARGE SCALE GENOMIC DNA]</scope>
    <source>
        <strain evidence="2 3">TSA40</strain>
    </source>
</reference>
<dbReference type="NCBIfam" id="TIGR02292">
    <property type="entry name" value="ygfB_yecA"/>
    <property type="match status" value="1"/>
</dbReference>
<organism evidence="2 3">
    <name type="scientific">Noviherbaspirillum denitrificans</name>
    <dbReference type="NCBI Taxonomy" id="1968433"/>
    <lineage>
        <taxon>Bacteria</taxon>
        <taxon>Pseudomonadati</taxon>
        <taxon>Pseudomonadota</taxon>
        <taxon>Betaproteobacteria</taxon>
        <taxon>Burkholderiales</taxon>
        <taxon>Oxalobacteraceae</taxon>
        <taxon>Noviherbaspirillum</taxon>
    </lineage>
</organism>
<dbReference type="InterPro" id="IPR011978">
    <property type="entry name" value="YgfB-like"/>
</dbReference>
<dbReference type="InterPro" id="IPR036255">
    <property type="entry name" value="YgfB-like_sf"/>
</dbReference>
<dbReference type="PANTHER" id="PTHR33747:SF1">
    <property type="entry name" value="ADENYLATE CYCLASE-ASSOCIATED CAP C-TERMINAL DOMAIN-CONTAINING PROTEIN"/>
    <property type="match status" value="1"/>
</dbReference>
<dbReference type="EMBL" id="LSTO01000002">
    <property type="protein sequence ID" value="OWW18682.1"/>
    <property type="molecule type" value="Genomic_DNA"/>
</dbReference>
<evidence type="ECO:0000313" key="3">
    <source>
        <dbReference type="Proteomes" id="UP000197535"/>
    </source>
</evidence>
<keyword evidence="3" id="KW-1185">Reference proteome</keyword>
<dbReference type="OrthoDB" id="570299at2"/>
<dbReference type="SUPFAM" id="SSF103642">
    <property type="entry name" value="Sec-C motif"/>
    <property type="match status" value="1"/>
</dbReference>
<evidence type="ECO:0000313" key="2">
    <source>
        <dbReference type="EMBL" id="OWW18682.1"/>
    </source>
</evidence>
<protein>
    <submittedName>
        <fullName evidence="2">Preprotein translocase</fullName>
    </submittedName>
</protein>
<dbReference type="AlphaFoldDB" id="A0A254TBM8"/>
<feature type="region of interest" description="Disordered" evidence="1">
    <location>
        <begin position="196"/>
        <end position="231"/>
    </location>
</feature>
<dbReference type="Proteomes" id="UP000197535">
    <property type="component" value="Unassembled WGS sequence"/>
</dbReference>
<evidence type="ECO:0000256" key="1">
    <source>
        <dbReference type="SAM" id="MobiDB-lite"/>
    </source>
</evidence>
<accession>A0A254TBM8</accession>
<dbReference type="Gene3D" id="3.10.450.50">
    <property type="match status" value="1"/>
</dbReference>
<dbReference type="SUPFAM" id="SSF101327">
    <property type="entry name" value="YgfB-like"/>
    <property type="match status" value="1"/>
</dbReference>
<name>A0A254TBM8_9BURK</name>